<feature type="signal peptide" evidence="1">
    <location>
        <begin position="1"/>
        <end position="24"/>
    </location>
</feature>
<gene>
    <name evidence="2" type="ORF">SAMN02745207_02378</name>
</gene>
<reference evidence="2 3" key="1">
    <citation type="submission" date="2016-11" db="EMBL/GenBank/DDBJ databases">
        <authorList>
            <person name="Jaros S."/>
            <person name="Januszkiewicz K."/>
            <person name="Wedrychowicz H."/>
        </authorList>
    </citation>
    <scope>NUCLEOTIDE SEQUENCE [LARGE SCALE GENOMIC DNA]</scope>
    <source>
        <strain evidence="2 3">DSM 8605</strain>
    </source>
</reference>
<keyword evidence="1" id="KW-0732">Signal</keyword>
<accession>A0A1M5VN47</accession>
<evidence type="ECO:0000313" key="3">
    <source>
        <dbReference type="Proteomes" id="UP000184447"/>
    </source>
</evidence>
<keyword evidence="3" id="KW-1185">Reference proteome</keyword>
<name>A0A1M5VN47_9CLOT</name>
<feature type="chain" id="PRO_5012341552" description="HEAT repeat-containing protein" evidence="1">
    <location>
        <begin position="25"/>
        <end position="361"/>
    </location>
</feature>
<evidence type="ECO:0008006" key="4">
    <source>
        <dbReference type="Google" id="ProtNLM"/>
    </source>
</evidence>
<protein>
    <recommendedName>
        <fullName evidence="4">HEAT repeat-containing protein</fullName>
    </recommendedName>
</protein>
<proteinExistence type="predicted"/>
<organism evidence="2 3">
    <name type="scientific">Clostridium grantii DSM 8605</name>
    <dbReference type="NCBI Taxonomy" id="1121316"/>
    <lineage>
        <taxon>Bacteria</taxon>
        <taxon>Bacillati</taxon>
        <taxon>Bacillota</taxon>
        <taxon>Clostridia</taxon>
        <taxon>Eubacteriales</taxon>
        <taxon>Clostridiaceae</taxon>
        <taxon>Clostridium</taxon>
    </lineage>
</organism>
<dbReference type="EMBL" id="FQXM01000012">
    <property type="protein sequence ID" value="SHH76657.1"/>
    <property type="molecule type" value="Genomic_DNA"/>
</dbReference>
<evidence type="ECO:0000313" key="2">
    <source>
        <dbReference type="EMBL" id="SHH76657.1"/>
    </source>
</evidence>
<dbReference type="Proteomes" id="UP000184447">
    <property type="component" value="Unassembled WGS sequence"/>
</dbReference>
<dbReference type="OrthoDB" id="2799458at2"/>
<evidence type="ECO:0000256" key="1">
    <source>
        <dbReference type="SAM" id="SignalP"/>
    </source>
</evidence>
<dbReference type="RefSeq" id="WP_073338640.1">
    <property type="nucleotide sequence ID" value="NZ_FQXM01000012.1"/>
</dbReference>
<sequence>MLRKSKVALSVMICLSLVSVAVKAEIISPNKVIKNSIVAKYLNKDEKEINHDLKQLNKKELINEFNSIAATVGTTNSIDVLIPFASVVFERKNEFEDSEIIEIIKDDTNSIPTQELMVDLYCVKNENKSSKNNLKKLLEENIRNEVKSKIVIDSEFTKNDVLVLKNLIEEDDGILAFHSLKKLSKTDVKESYEVSEKILANYKSQSKYKVSAAQKATVQYLKDKKSTNKDIKNKFISSCVEIYNTTDDSVLKDSSIFALSDLMDKEAVIEIINNESVDEELKMFAIDQNFMTLNEILLNNPTETDIETVIEAMEIMPIKDLVESLEKAKKYISNSELLKRCNDELKIMKLNGSKGNLKWLD</sequence>
<dbReference type="AlphaFoldDB" id="A0A1M5VN47"/>